<feature type="compositionally biased region" description="Polar residues" evidence="1">
    <location>
        <begin position="63"/>
        <end position="83"/>
    </location>
</feature>
<name>I3W3Y8_SALER</name>
<organism evidence="2">
    <name type="scientific">Salmonella enterica subsp. indica</name>
    <dbReference type="NCBI Taxonomy" id="59207"/>
    <lineage>
        <taxon>Bacteria</taxon>
        <taxon>Pseudomonadati</taxon>
        <taxon>Pseudomonadota</taxon>
        <taxon>Gammaproteobacteria</taxon>
        <taxon>Enterobacterales</taxon>
        <taxon>Enterobacteriaceae</taxon>
        <taxon>Salmonella</taxon>
    </lineage>
</organism>
<dbReference type="AlphaFoldDB" id="I3W3Y8"/>
<sequence length="146" mass="16232">MFFLTNERLRVFAIFKHSIKMDLIQSRFPVENGNNVRPCSGLRPRRFGKTKSTSRRTAPGPNKANSYNIQNSDQQNRNKNLISSPFPPLKSAAAPAQRAGMESLLMMNDVTKPLSGVMSRLALQGDGPLREPSPRQQGILCAVVNH</sequence>
<dbReference type="EMBL" id="JQ418540">
    <property type="protein sequence ID" value="AFK90315.1"/>
    <property type="molecule type" value="Genomic_DNA"/>
</dbReference>
<evidence type="ECO:0000256" key="1">
    <source>
        <dbReference type="SAM" id="MobiDB-lite"/>
    </source>
</evidence>
<accession>I3W3Y8</accession>
<evidence type="ECO:0000313" key="2">
    <source>
        <dbReference type="EMBL" id="AFK90315.1"/>
    </source>
</evidence>
<reference evidence="2" key="1">
    <citation type="submission" date="2012-01" db="EMBL/GenBank/DDBJ databases">
        <authorList>
            <person name="Summers A.O."/>
            <person name="Wireman J."/>
            <person name="Williams L.E."/>
            <person name="Farina S."/>
        </authorList>
    </citation>
    <scope>NUCLEOTIDE SEQUENCE</scope>
    <source>
        <strain evidence="2">SARC14</strain>
        <plasmid evidence="2">pSARC14-41</plasmid>
    </source>
</reference>
<keyword evidence="2" id="KW-0614">Plasmid</keyword>
<feature type="compositionally biased region" description="Basic residues" evidence="1">
    <location>
        <begin position="43"/>
        <end position="54"/>
    </location>
</feature>
<feature type="region of interest" description="Disordered" evidence="1">
    <location>
        <begin position="33"/>
        <end position="95"/>
    </location>
</feature>
<dbReference type="RefSeq" id="WP_015059883.1">
    <property type="nucleotide sequence ID" value="NC_019126.1"/>
</dbReference>
<geneLocation type="plasmid" evidence="2">
    <name>pSARC14-41</name>
</geneLocation>
<protein>
    <submittedName>
        <fullName evidence="2">Uncharacterized protein</fullName>
    </submittedName>
</protein>
<proteinExistence type="predicted"/>